<dbReference type="GO" id="GO:0008289">
    <property type="term" value="F:lipid binding"/>
    <property type="evidence" value="ECO:0007669"/>
    <property type="project" value="UniProtKB-KW"/>
</dbReference>
<dbReference type="SUPFAM" id="SSF50814">
    <property type="entry name" value="Lipocalins"/>
    <property type="match status" value="1"/>
</dbReference>
<comment type="caution">
    <text evidence="1">The sequence shown here is derived from an EMBL/GenBank/DDBJ whole genome shotgun (WGS) entry which is preliminary data.</text>
</comment>
<reference evidence="1" key="1">
    <citation type="submission" date="2021-04" db="EMBL/GenBank/DDBJ databases">
        <authorList>
            <consortium name="Molecular Ecology Group"/>
        </authorList>
    </citation>
    <scope>NUCLEOTIDE SEQUENCE</scope>
</reference>
<proteinExistence type="predicted"/>
<evidence type="ECO:0008006" key="3">
    <source>
        <dbReference type="Google" id="ProtNLM"/>
    </source>
</evidence>
<protein>
    <recommendedName>
        <fullName evidence="3">Fatty acid-binding protein</fullName>
    </recommendedName>
</protein>
<evidence type="ECO:0000313" key="2">
    <source>
        <dbReference type="Proteomes" id="UP000678393"/>
    </source>
</evidence>
<sequence length="134" mass="14905">MAEAFVGKWKPDNSSMAGAQEYFAALGQPELLKEYEGVTETEVTLNGNTFTFVTRFENKDPRTDTFRLGESDEVSTPGGPTLVSKNRLEDGRFISDLYLGDKLLVNCVRVVQDGLLKYEFTANGKTMTFTSTKL</sequence>
<accession>A0A8S3YXJ1</accession>
<dbReference type="AlphaFoldDB" id="A0A8S3YXJ1"/>
<dbReference type="Gene3D" id="2.40.128.20">
    <property type="match status" value="1"/>
</dbReference>
<organism evidence="1 2">
    <name type="scientific">Candidula unifasciata</name>
    <dbReference type="NCBI Taxonomy" id="100452"/>
    <lineage>
        <taxon>Eukaryota</taxon>
        <taxon>Metazoa</taxon>
        <taxon>Spiralia</taxon>
        <taxon>Lophotrochozoa</taxon>
        <taxon>Mollusca</taxon>
        <taxon>Gastropoda</taxon>
        <taxon>Heterobranchia</taxon>
        <taxon>Euthyneura</taxon>
        <taxon>Panpulmonata</taxon>
        <taxon>Eupulmonata</taxon>
        <taxon>Stylommatophora</taxon>
        <taxon>Helicina</taxon>
        <taxon>Helicoidea</taxon>
        <taxon>Geomitridae</taxon>
        <taxon>Candidula</taxon>
    </lineage>
</organism>
<dbReference type="InterPro" id="IPR012674">
    <property type="entry name" value="Calycin"/>
</dbReference>
<dbReference type="EMBL" id="CAJHNH020000638">
    <property type="protein sequence ID" value="CAG5118976.1"/>
    <property type="molecule type" value="Genomic_DNA"/>
</dbReference>
<gene>
    <name evidence="1" type="ORF">CUNI_LOCUS4534</name>
</gene>
<dbReference type="Proteomes" id="UP000678393">
    <property type="component" value="Unassembled WGS sequence"/>
</dbReference>
<dbReference type="OrthoDB" id="6058699at2759"/>
<keyword evidence="2" id="KW-1185">Reference proteome</keyword>
<evidence type="ECO:0000313" key="1">
    <source>
        <dbReference type="EMBL" id="CAG5118976.1"/>
    </source>
</evidence>
<name>A0A8S3YXJ1_9EUPU</name>